<gene>
    <name evidence="1" type="ORF">SAMN02949497_2163</name>
</gene>
<keyword evidence="2" id="KW-1185">Reference proteome</keyword>
<organism evidence="1 2">
    <name type="scientific">Methylomagnum ishizawai</name>
    <dbReference type="NCBI Taxonomy" id="1760988"/>
    <lineage>
        <taxon>Bacteria</taxon>
        <taxon>Pseudomonadati</taxon>
        <taxon>Pseudomonadota</taxon>
        <taxon>Gammaproteobacteria</taxon>
        <taxon>Methylococcales</taxon>
        <taxon>Methylococcaceae</taxon>
        <taxon>Methylomagnum</taxon>
    </lineage>
</organism>
<protein>
    <submittedName>
        <fullName evidence="1">Uncharacterized protein</fullName>
    </submittedName>
</protein>
<dbReference type="OrthoDB" id="5569787at2"/>
<dbReference type="AlphaFoldDB" id="A0A1Y6CW03"/>
<dbReference type="Proteomes" id="UP000192923">
    <property type="component" value="Unassembled WGS sequence"/>
</dbReference>
<evidence type="ECO:0000313" key="1">
    <source>
        <dbReference type="EMBL" id="SMF94828.1"/>
    </source>
</evidence>
<dbReference type="RefSeq" id="WP_085212543.1">
    <property type="nucleotide sequence ID" value="NZ_FXAM01000001.1"/>
</dbReference>
<sequence>MQTQRPHTPRYHVFLLDLGWQTENARVIHENLGVINACLGGCPLFVLNREQSLAVLQRDPHLIGSDPCLIVHDTHVLGHNGGDGYHGFRLSLGRAKDGQEALQLFQDFLRFVAEHAGSPDIQKDLSKKLHREGLAQTIELLRHSI</sequence>
<dbReference type="EMBL" id="FXAM01000001">
    <property type="protein sequence ID" value="SMF94828.1"/>
    <property type="molecule type" value="Genomic_DNA"/>
</dbReference>
<accession>A0A1Y6CW03</accession>
<name>A0A1Y6CW03_9GAMM</name>
<proteinExistence type="predicted"/>
<dbReference type="STRING" id="1760988.SAMN02949497_2163"/>
<reference evidence="1 2" key="1">
    <citation type="submission" date="2016-12" db="EMBL/GenBank/DDBJ databases">
        <authorList>
            <person name="Song W.-J."/>
            <person name="Kurnit D.M."/>
        </authorList>
    </citation>
    <scope>NUCLEOTIDE SEQUENCE [LARGE SCALE GENOMIC DNA]</scope>
    <source>
        <strain evidence="1 2">175</strain>
    </source>
</reference>
<evidence type="ECO:0000313" key="2">
    <source>
        <dbReference type="Proteomes" id="UP000192923"/>
    </source>
</evidence>